<evidence type="ECO:0000313" key="2">
    <source>
        <dbReference type="EMBL" id="EEA90653.1"/>
    </source>
</evidence>
<organism evidence="2 3">
    <name type="scientific">Collinsella stercoris DSM 13279</name>
    <dbReference type="NCBI Taxonomy" id="445975"/>
    <lineage>
        <taxon>Bacteria</taxon>
        <taxon>Bacillati</taxon>
        <taxon>Actinomycetota</taxon>
        <taxon>Coriobacteriia</taxon>
        <taxon>Coriobacteriales</taxon>
        <taxon>Coriobacteriaceae</taxon>
        <taxon>Collinsella</taxon>
    </lineage>
</organism>
<evidence type="ECO:0000313" key="3">
    <source>
        <dbReference type="Proteomes" id="UP000003560"/>
    </source>
</evidence>
<feature type="compositionally biased region" description="Basic and acidic residues" evidence="1">
    <location>
        <begin position="7"/>
        <end position="22"/>
    </location>
</feature>
<sequence length="87" mass="9655">MQQFPCCREHDGRGEADEERPPRHALAALEADDLLGQVVEPEVERLVVAPEALVRLDDVVHGRLADDALGSGWQLLLHGFLLSKMFV</sequence>
<dbReference type="HOGENOM" id="CLU_2477985_0_0_11"/>
<feature type="region of interest" description="Disordered" evidence="1">
    <location>
        <begin position="1"/>
        <end position="22"/>
    </location>
</feature>
<protein>
    <submittedName>
        <fullName evidence="2">Uncharacterized protein</fullName>
    </submittedName>
</protein>
<comment type="caution">
    <text evidence="2">The sequence shown here is derived from an EMBL/GenBank/DDBJ whole genome shotgun (WGS) entry which is preliminary data.</text>
</comment>
<accession>B6GAN5</accession>
<reference evidence="2 3" key="1">
    <citation type="submission" date="2008-10" db="EMBL/GenBank/DDBJ databases">
        <title>Draft genome sequence of Collinsella stercoris (DSM 13279).</title>
        <authorList>
            <person name="Sudarsanam P."/>
            <person name="Ley R."/>
            <person name="Guruge J."/>
            <person name="Turnbaugh P.J."/>
            <person name="Mahowald M."/>
            <person name="Liep D."/>
            <person name="Gordon J."/>
        </authorList>
    </citation>
    <scope>NUCLEOTIDE SEQUENCE [LARGE SCALE GENOMIC DNA]</scope>
    <source>
        <strain evidence="2 3">DSM 13279</strain>
    </source>
</reference>
<gene>
    <name evidence="2" type="ORF">COLSTE_01135</name>
</gene>
<proteinExistence type="predicted"/>
<dbReference type="EMBL" id="ABXJ01000066">
    <property type="protein sequence ID" value="EEA90653.1"/>
    <property type="molecule type" value="Genomic_DNA"/>
</dbReference>
<evidence type="ECO:0000256" key="1">
    <source>
        <dbReference type="SAM" id="MobiDB-lite"/>
    </source>
</evidence>
<dbReference type="AlphaFoldDB" id="B6GAN5"/>
<keyword evidence="3" id="KW-1185">Reference proteome</keyword>
<name>B6GAN5_9ACTN</name>
<reference evidence="2 3" key="2">
    <citation type="submission" date="2008-10" db="EMBL/GenBank/DDBJ databases">
        <authorList>
            <person name="Fulton L."/>
            <person name="Clifton S."/>
            <person name="Fulton B."/>
            <person name="Xu J."/>
            <person name="Minx P."/>
            <person name="Pepin K.H."/>
            <person name="Johnson M."/>
            <person name="Thiruvilangam P."/>
            <person name="Bhonagiri V."/>
            <person name="Nash W.E."/>
            <person name="Mardis E.R."/>
            <person name="Wilson R.K."/>
        </authorList>
    </citation>
    <scope>NUCLEOTIDE SEQUENCE [LARGE SCALE GENOMIC DNA]</scope>
    <source>
        <strain evidence="2 3">DSM 13279</strain>
    </source>
</reference>
<dbReference type="STRING" id="445975.COLSTE_01135"/>
<dbReference type="Proteomes" id="UP000003560">
    <property type="component" value="Unassembled WGS sequence"/>
</dbReference>